<name>A0ABZ1C374_9BACT</name>
<dbReference type="Gene3D" id="2.120.10.30">
    <property type="entry name" value="TolB, C-terminal domain"/>
    <property type="match status" value="1"/>
</dbReference>
<evidence type="ECO:0000259" key="3">
    <source>
        <dbReference type="Pfam" id="PF12708"/>
    </source>
</evidence>
<feature type="domain" description="Rhamnogalacturonase A/B/Epimerase-like pectate lyase" evidence="3">
    <location>
        <begin position="45"/>
        <end position="241"/>
    </location>
</feature>
<dbReference type="Pfam" id="PF08450">
    <property type="entry name" value="SGL"/>
    <property type="match status" value="1"/>
</dbReference>
<organism evidence="4 5">
    <name type="scientific">Actomonas aquatica</name>
    <dbReference type="NCBI Taxonomy" id="2866162"/>
    <lineage>
        <taxon>Bacteria</taxon>
        <taxon>Pseudomonadati</taxon>
        <taxon>Verrucomicrobiota</taxon>
        <taxon>Opitutia</taxon>
        <taxon>Opitutales</taxon>
        <taxon>Opitutaceae</taxon>
        <taxon>Actomonas</taxon>
    </lineage>
</organism>
<dbReference type="InterPro" id="IPR011042">
    <property type="entry name" value="6-blade_b-propeller_TolB-like"/>
</dbReference>
<evidence type="ECO:0000313" key="5">
    <source>
        <dbReference type="Proteomes" id="UP000738431"/>
    </source>
</evidence>
<dbReference type="EMBL" id="CP139781">
    <property type="protein sequence ID" value="WRQ86156.1"/>
    <property type="molecule type" value="Genomic_DNA"/>
</dbReference>
<dbReference type="InterPro" id="IPR011050">
    <property type="entry name" value="Pectin_lyase_fold/virulence"/>
</dbReference>
<feature type="domain" description="SMP-30/Gluconolactonase/LRE-like region" evidence="2">
    <location>
        <begin position="905"/>
        <end position="977"/>
    </location>
</feature>
<dbReference type="PANTHER" id="PTHR47572:SF4">
    <property type="entry name" value="LACTONASE DRP35"/>
    <property type="match status" value="1"/>
</dbReference>
<keyword evidence="5" id="KW-1185">Reference proteome</keyword>
<sequence>MVSPRWLVGVVLVCVLGSVAVRAGASYYGEAPADPAAVVLRPGAFGAVGDGVADDTAALQAAVNAVQEQTVRGVVLVEQGRYRLTDTVHVWAGIRLIGYGPERPVLVLGEATPGFDEAESRYLLHYTSYRPEEGGEIRDANPGTFYSAFSNIDVEIGAGNLGAVGIRSHWAQHGFIAHARFTLTSGKAAVEEVGNTIFDCEFIGGDYGLLTGKPSPSWPFTLLDARFSGQRVAAIRTEEAGMTIVRGHFADVPTVVTINPERSEELFVQDSRFERVSGPAIVVSEVANARTQVNLQNVVCEAVPELVRLRETGKVVAGLYPEDPYMVERFSHGLHLAGVGAEPEIKTVLEARPVAELPELPTSDLPAVPAVATWFNVKDAGAVGDGVTDDTAAIRAAIVAHRTVFFPAGRYVVSDTLTLREDSVLVGLSPITTQIALRDHARAFWGEGADERDPAEVTGWAARFPVDHGTGAPKALIESARGGAAILSGLGVDPGDNPRAVAVLWRAGEHSLVDDVKFLGGHGTYLPDGTAVPAYNEFRTADGNPRRAWDRQYASLWVTDGGGGTFHDLWTASPYAAAGMVVSDTRTPGRLYAMSSEHHVRAEVVVRRAANWSFYALQFEEERLEGPAALPLEIADSENLLFVNTYVYRVMSTYSPFPTGIQISDSSNVRFRGIHAYSPSKFTADATVRDVGTGAVVWSREIAWLDVEVSAQDEAEVVEVTPHTVVAAGFNNADGLVSDAVGNVLWVDARWQRIWRWEAASGRVRLLRDEPLEPVALAVAANGEVLVVTRVGTVYAFDPERPEQAITVLAPEPAAARPGATAWVPSSRWRDAHDFLERTMVAAPWHYVSPDGSIFIPAEDAFVQAGSFHSNYSTIDLIRCYGLTPVVDGRPTAVADEFGQRTFLFETHDAAGVLGAPRLLVEEGEATAITGPDGRVYVAAGVIFVYEPDGTEVRRIVLPQRPTSLAFGGKDGRVLVVGARDKVYAVEVRVE</sequence>
<feature type="domain" description="Rhamnogalacturonase A/B/Epimerase-like pectate lyase" evidence="3">
    <location>
        <begin position="374"/>
        <end position="438"/>
    </location>
</feature>
<reference evidence="4 5" key="1">
    <citation type="submission" date="2023-12" db="EMBL/GenBank/DDBJ databases">
        <title>Description of an unclassified Opitutus bacterium of Verrucomicrobiota.</title>
        <authorList>
            <person name="Zhang D.-F."/>
        </authorList>
    </citation>
    <scope>NUCLEOTIDE SEQUENCE [LARGE SCALE GENOMIC DNA]</scope>
    <source>
        <strain evidence="4 5">WL0086</strain>
    </source>
</reference>
<dbReference type="GO" id="GO:0016787">
    <property type="term" value="F:hydrolase activity"/>
    <property type="evidence" value="ECO:0007669"/>
    <property type="project" value="UniProtKB-KW"/>
</dbReference>
<accession>A0ABZ1C374</accession>
<dbReference type="RefSeq" id="WP_221031662.1">
    <property type="nucleotide sequence ID" value="NZ_CP139781.1"/>
</dbReference>
<dbReference type="InterPro" id="IPR051262">
    <property type="entry name" value="SMP-30/CGR1_Lactonase"/>
</dbReference>
<dbReference type="SUPFAM" id="SSF63829">
    <property type="entry name" value="Calcium-dependent phosphotriesterase"/>
    <property type="match status" value="1"/>
</dbReference>
<dbReference type="PANTHER" id="PTHR47572">
    <property type="entry name" value="LIPOPROTEIN-RELATED"/>
    <property type="match status" value="1"/>
</dbReference>
<dbReference type="InterPro" id="IPR013658">
    <property type="entry name" value="SGL"/>
</dbReference>
<evidence type="ECO:0000313" key="4">
    <source>
        <dbReference type="EMBL" id="WRQ86156.1"/>
    </source>
</evidence>
<gene>
    <name evidence="4" type="ORF">K1X11_015180</name>
</gene>
<dbReference type="InterPro" id="IPR012334">
    <property type="entry name" value="Pectin_lyas_fold"/>
</dbReference>
<dbReference type="Gene3D" id="2.160.20.10">
    <property type="entry name" value="Single-stranded right-handed beta-helix, Pectin lyase-like"/>
    <property type="match status" value="2"/>
</dbReference>
<keyword evidence="1 4" id="KW-0378">Hydrolase</keyword>
<dbReference type="InterPro" id="IPR024535">
    <property type="entry name" value="RHGA/B-epi-like_pectate_lyase"/>
</dbReference>
<proteinExistence type="predicted"/>
<dbReference type="Proteomes" id="UP000738431">
    <property type="component" value="Chromosome"/>
</dbReference>
<evidence type="ECO:0000256" key="1">
    <source>
        <dbReference type="ARBA" id="ARBA00022801"/>
    </source>
</evidence>
<dbReference type="SUPFAM" id="SSF51126">
    <property type="entry name" value="Pectin lyase-like"/>
    <property type="match status" value="2"/>
</dbReference>
<evidence type="ECO:0000259" key="2">
    <source>
        <dbReference type="Pfam" id="PF08450"/>
    </source>
</evidence>
<protein>
    <submittedName>
        <fullName evidence="4">Glycosyl hydrolase family 28-related protein</fullName>
    </submittedName>
</protein>
<dbReference type="Pfam" id="PF12708">
    <property type="entry name" value="Pect-lyase_RHGA_epim"/>
    <property type="match status" value="2"/>
</dbReference>